<sequence length="248" mass="28472">MNEEIRILLVEDEEVWRKSLTIKLNQLGYTVAGEADTFESAITLLNTAQYDLVLLDINLNKRDSGIELGHMINLIYKKPFIYISLTLDSMIGDKVAGTNPSAYLHKPANTISLRVAIQNALKRFSDPSPGPFQHTTAEQDFFFIKQGTNYKKLEWQDIVHLRSHKNYTLLYNASDKVEYSIRNTLTRTHQLILPEQQKGNFIQINRSEILQLSFISEIRGEEVRTKFGTYAVTDGYLDSLKSRMHILS</sequence>
<dbReference type="SMART" id="SM00850">
    <property type="entry name" value="LytTR"/>
    <property type="match status" value="1"/>
</dbReference>
<keyword evidence="3" id="KW-0805">Transcription regulation</keyword>
<comment type="caution">
    <text evidence="8">The sequence shown here is derived from an EMBL/GenBank/DDBJ whole genome shotgun (WGS) entry which is preliminary data.</text>
</comment>
<name>A0A2S7SR31_9BACT</name>
<accession>A0A2S7SR31</accession>
<dbReference type="GO" id="GO:0000156">
    <property type="term" value="F:phosphorelay response regulator activity"/>
    <property type="evidence" value="ECO:0007669"/>
    <property type="project" value="TreeGrafter"/>
</dbReference>
<dbReference type="PROSITE" id="PS50110">
    <property type="entry name" value="RESPONSE_REGULATORY"/>
    <property type="match status" value="1"/>
</dbReference>
<keyword evidence="2" id="KW-0902">Two-component regulatory system</keyword>
<evidence type="ECO:0000256" key="3">
    <source>
        <dbReference type="ARBA" id="ARBA00023015"/>
    </source>
</evidence>
<dbReference type="GO" id="GO:0005829">
    <property type="term" value="C:cytosol"/>
    <property type="evidence" value="ECO:0007669"/>
    <property type="project" value="TreeGrafter"/>
</dbReference>
<reference evidence="8 9" key="1">
    <citation type="submission" date="2018-01" db="EMBL/GenBank/DDBJ databases">
        <title>A novel member of the phylum Bacteroidetes isolated from glacier ice.</title>
        <authorList>
            <person name="Liu Q."/>
            <person name="Xin Y.-H."/>
        </authorList>
    </citation>
    <scope>NUCLEOTIDE SEQUENCE [LARGE SCALE GENOMIC DNA]</scope>
    <source>
        <strain evidence="8 9">RB1R16</strain>
    </source>
</reference>
<feature type="modified residue" description="4-aspartylphosphate" evidence="6">
    <location>
        <position position="56"/>
    </location>
</feature>
<dbReference type="Proteomes" id="UP000239872">
    <property type="component" value="Unassembled WGS sequence"/>
</dbReference>
<organism evidence="8 9">
    <name type="scientific">Flavipsychrobacter stenotrophus</name>
    <dbReference type="NCBI Taxonomy" id="2077091"/>
    <lineage>
        <taxon>Bacteria</taxon>
        <taxon>Pseudomonadati</taxon>
        <taxon>Bacteroidota</taxon>
        <taxon>Chitinophagia</taxon>
        <taxon>Chitinophagales</taxon>
        <taxon>Chitinophagaceae</taxon>
        <taxon>Flavipsychrobacter</taxon>
    </lineage>
</organism>
<dbReference type="GO" id="GO:0006355">
    <property type="term" value="P:regulation of DNA-templated transcription"/>
    <property type="evidence" value="ECO:0007669"/>
    <property type="project" value="TreeGrafter"/>
</dbReference>
<keyword evidence="5" id="KW-0804">Transcription</keyword>
<evidence type="ECO:0000259" key="7">
    <source>
        <dbReference type="PROSITE" id="PS50110"/>
    </source>
</evidence>
<gene>
    <name evidence="8" type="ORF">CJD36_019060</name>
</gene>
<feature type="domain" description="Response regulatory" evidence="7">
    <location>
        <begin position="6"/>
        <end position="121"/>
    </location>
</feature>
<evidence type="ECO:0000256" key="4">
    <source>
        <dbReference type="ARBA" id="ARBA00023125"/>
    </source>
</evidence>
<dbReference type="GO" id="GO:0032993">
    <property type="term" value="C:protein-DNA complex"/>
    <property type="evidence" value="ECO:0007669"/>
    <property type="project" value="TreeGrafter"/>
</dbReference>
<evidence type="ECO:0000256" key="2">
    <source>
        <dbReference type="ARBA" id="ARBA00023012"/>
    </source>
</evidence>
<evidence type="ECO:0000313" key="9">
    <source>
        <dbReference type="Proteomes" id="UP000239872"/>
    </source>
</evidence>
<dbReference type="InterPro" id="IPR039420">
    <property type="entry name" value="WalR-like"/>
</dbReference>
<dbReference type="RefSeq" id="WP_105040800.1">
    <property type="nucleotide sequence ID" value="NZ_PPSL01000006.1"/>
</dbReference>
<keyword evidence="1 6" id="KW-0597">Phosphoprotein</keyword>
<dbReference type="InterPro" id="IPR001789">
    <property type="entry name" value="Sig_transdc_resp-reg_receiver"/>
</dbReference>
<protein>
    <recommendedName>
        <fullName evidence="7">Response regulatory domain-containing protein</fullName>
    </recommendedName>
</protein>
<dbReference type="PANTHER" id="PTHR48111:SF1">
    <property type="entry name" value="TWO-COMPONENT RESPONSE REGULATOR ORR33"/>
    <property type="match status" value="1"/>
</dbReference>
<proteinExistence type="predicted"/>
<evidence type="ECO:0000256" key="1">
    <source>
        <dbReference type="ARBA" id="ARBA00022553"/>
    </source>
</evidence>
<dbReference type="EMBL" id="PPSL01000006">
    <property type="protein sequence ID" value="PQJ09350.1"/>
    <property type="molecule type" value="Genomic_DNA"/>
</dbReference>
<dbReference type="AlphaFoldDB" id="A0A2S7SR31"/>
<evidence type="ECO:0000256" key="6">
    <source>
        <dbReference type="PROSITE-ProRule" id="PRU00169"/>
    </source>
</evidence>
<dbReference type="Pfam" id="PF04397">
    <property type="entry name" value="LytTR"/>
    <property type="match status" value="1"/>
</dbReference>
<dbReference type="SMART" id="SM00448">
    <property type="entry name" value="REC"/>
    <property type="match status" value="1"/>
</dbReference>
<dbReference type="OrthoDB" id="1646880at2"/>
<dbReference type="Gene3D" id="2.40.50.1020">
    <property type="entry name" value="LytTr DNA-binding domain"/>
    <property type="match status" value="1"/>
</dbReference>
<evidence type="ECO:0000256" key="5">
    <source>
        <dbReference type="ARBA" id="ARBA00023163"/>
    </source>
</evidence>
<dbReference type="InterPro" id="IPR011006">
    <property type="entry name" value="CheY-like_superfamily"/>
</dbReference>
<dbReference type="Pfam" id="PF00072">
    <property type="entry name" value="Response_reg"/>
    <property type="match status" value="1"/>
</dbReference>
<dbReference type="PANTHER" id="PTHR48111">
    <property type="entry name" value="REGULATOR OF RPOS"/>
    <property type="match status" value="1"/>
</dbReference>
<keyword evidence="9" id="KW-1185">Reference proteome</keyword>
<dbReference type="GO" id="GO:0000976">
    <property type="term" value="F:transcription cis-regulatory region binding"/>
    <property type="evidence" value="ECO:0007669"/>
    <property type="project" value="TreeGrafter"/>
</dbReference>
<dbReference type="InterPro" id="IPR007492">
    <property type="entry name" value="LytTR_DNA-bd_dom"/>
</dbReference>
<keyword evidence="4" id="KW-0238">DNA-binding</keyword>
<dbReference type="Gene3D" id="3.40.50.2300">
    <property type="match status" value="1"/>
</dbReference>
<evidence type="ECO:0000313" key="8">
    <source>
        <dbReference type="EMBL" id="PQJ09350.1"/>
    </source>
</evidence>
<dbReference type="SUPFAM" id="SSF52172">
    <property type="entry name" value="CheY-like"/>
    <property type="match status" value="1"/>
</dbReference>